<accession>A0A6N3BD90</accession>
<name>A0A6N3BD90_9FIRM</name>
<dbReference type="AlphaFoldDB" id="A0A6N3BD90"/>
<sequence length="104" mass="11810">MDRQCYNNVMVYAMVGGEALENKKLLVVFTSYYFGDKADKILTELDVPHQLMATPPELYDMCGLSVQIDPSIVEQVQTILKEHKISTSGLFWYEKGELAVPYKA</sequence>
<evidence type="ECO:0000313" key="2">
    <source>
        <dbReference type="EMBL" id="VYU02806.1"/>
    </source>
</evidence>
<feature type="domain" description="Putative Se/S carrier protein-like" evidence="1">
    <location>
        <begin position="25"/>
        <end position="90"/>
    </location>
</feature>
<dbReference type="Pfam" id="PF11823">
    <property type="entry name" value="Se_S_carrier"/>
    <property type="match status" value="1"/>
</dbReference>
<reference evidence="2" key="1">
    <citation type="submission" date="2019-11" db="EMBL/GenBank/DDBJ databases">
        <authorList>
            <person name="Feng L."/>
        </authorList>
    </citation>
    <scope>NUCLEOTIDE SEQUENCE</scope>
    <source>
        <strain evidence="2">VdisparLFYP95</strain>
    </source>
</reference>
<protein>
    <recommendedName>
        <fullName evidence="1">Putative Se/S carrier protein-like domain-containing protein</fullName>
    </recommendedName>
</protein>
<proteinExistence type="predicted"/>
<organism evidence="2">
    <name type="scientific">Veillonella dispar</name>
    <dbReference type="NCBI Taxonomy" id="39778"/>
    <lineage>
        <taxon>Bacteria</taxon>
        <taxon>Bacillati</taxon>
        <taxon>Bacillota</taxon>
        <taxon>Negativicutes</taxon>
        <taxon>Veillonellales</taxon>
        <taxon>Veillonellaceae</taxon>
        <taxon>Veillonella</taxon>
    </lineage>
</organism>
<gene>
    <name evidence="2" type="ORF">VDLFYP95_01325</name>
</gene>
<dbReference type="EMBL" id="CACRUF010000027">
    <property type="protein sequence ID" value="VYU02806.1"/>
    <property type="molecule type" value="Genomic_DNA"/>
</dbReference>
<dbReference type="InterPro" id="IPR021778">
    <property type="entry name" value="Se/S_carrier-like"/>
</dbReference>
<evidence type="ECO:0000259" key="1">
    <source>
        <dbReference type="Pfam" id="PF11823"/>
    </source>
</evidence>